<accession>A0AAW8B786</accession>
<keyword evidence="3" id="KW-1185">Reference proteome</keyword>
<protein>
    <recommendedName>
        <fullName evidence="4">DUF3619 family protein</fullName>
    </recommendedName>
</protein>
<keyword evidence="1" id="KW-1133">Transmembrane helix</keyword>
<reference evidence="2" key="2">
    <citation type="submission" date="2023-08" db="EMBL/GenBank/DDBJ databases">
        <authorList>
            <person name="Luo J."/>
        </authorList>
    </citation>
    <scope>NUCLEOTIDE SEQUENCE</scope>
    <source>
        <strain evidence="2">DSM 25064</strain>
    </source>
</reference>
<organism evidence="2 3">
    <name type="scientific">Porticoccus litoralis</name>
    <dbReference type="NCBI Taxonomy" id="434086"/>
    <lineage>
        <taxon>Bacteria</taxon>
        <taxon>Pseudomonadati</taxon>
        <taxon>Pseudomonadota</taxon>
        <taxon>Gammaproteobacteria</taxon>
        <taxon>Cellvibrionales</taxon>
        <taxon>Porticoccaceae</taxon>
        <taxon>Porticoccus</taxon>
    </lineage>
</organism>
<sequence>MNDFERQMQQVLRRSERDIDDQTIQELASARSAALSARNKQRVPRFFVPATGMALASILAVVLIMSPDMMERTNTSGGQEEVLLGESMDLYEDMDFYYWLAREDSNLQG</sequence>
<reference evidence="2" key="1">
    <citation type="journal article" date="2010" name="Int. J. Syst. Evol. Microbiol.">
        <title>Porticoccus litoralis gen. nov., sp. nov., a gammaproteobacterium isolated from the Yellow Sea.</title>
        <authorList>
            <person name="Oh H.M."/>
            <person name="Kim H."/>
            <person name="Kim K.M."/>
            <person name="Min G.S."/>
            <person name="Cho J.C."/>
        </authorList>
    </citation>
    <scope>NUCLEOTIDE SEQUENCE</scope>
    <source>
        <strain evidence="2">DSM 25064</strain>
    </source>
</reference>
<evidence type="ECO:0008006" key="4">
    <source>
        <dbReference type="Google" id="ProtNLM"/>
    </source>
</evidence>
<dbReference type="AlphaFoldDB" id="A0AAW8B786"/>
<dbReference type="Proteomes" id="UP001178354">
    <property type="component" value="Unassembled WGS sequence"/>
</dbReference>
<dbReference type="RefSeq" id="WP_305171014.1">
    <property type="nucleotide sequence ID" value="NZ_JAUUUU010000006.1"/>
</dbReference>
<dbReference type="EMBL" id="JAUUUU010000006">
    <property type="protein sequence ID" value="MDP1521352.1"/>
    <property type="molecule type" value="Genomic_DNA"/>
</dbReference>
<feature type="transmembrane region" description="Helical" evidence="1">
    <location>
        <begin position="46"/>
        <end position="66"/>
    </location>
</feature>
<keyword evidence="1" id="KW-0472">Membrane</keyword>
<evidence type="ECO:0000256" key="1">
    <source>
        <dbReference type="SAM" id="Phobius"/>
    </source>
</evidence>
<evidence type="ECO:0000313" key="2">
    <source>
        <dbReference type="EMBL" id="MDP1521352.1"/>
    </source>
</evidence>
<keyword evidence="1" id="KW-0812">Transmembrane</keyword>
<comment type="caution">
    <text evidence="2">The sequence shown here is derived from an EMBL/GenBank/DDBJ whole genome shotgun (WGS) entry which is preliminary data.</text>
</comment>
<gene>
    <name evidence="2" type="ORF">Q8A57_10250</name>
</gene>
<name>A0AAW8B786_9GAMM</name>
<evidence type="ECO:0000313" key="3">
    <source>
        <dbReference type="Proteomes" id="UP001178354"/>
    </source>
</evidence>
<proteinExistence type="predicted"/>